<keyword evidence="6" id="KW-1185">Reference proteome</keyword>
<feature type="transmembrane region" description="Helical" evidence="1">
    <location>
        <begin position="56"/>
        <end position="79"/>
    </location>
</feature>
<dbReference type="KEGG" id="lfo:LMK00_10655"/>
<reference evidence="2" key="2">
    <citation type="submission" date="2022-06" db="EMBL/GenBank/DDBJ databases">
        <title>Lactococcus from bovine mastitis in China.</title>
        <authorList>
            <person name="Lin Y."/>
            <person name="Han B."/>
        </authorList>
    </citation>
    <scope>NUCLEOTIDE SEQUENCE</scope>
    <source>
        <strain evidence="3">Hebei-B-39</strain>
        <strain evidence="2">Ningxia-I-26</strain>
    </source>
</reference>
<proteinExistence type="predicted"/>
<dbReference type="AlphaFoldDB" id="A0A9Q9D6J1"/>
<reference evidence="4" key="1">
    <citation type="journal article" date="2022" name="Front. Microbiol.">
        <title>Feed Insects as a Reservoir of Granadaene-Producing Lactococci.</title>
        <authorList>
            <person name="Neuzil-Bunesova V."/>
            <person name="Ramirez Garcia A."/>
            <person name="Modrackova N."/>
            <person name="Makovska M."/>
            <person name="Sabolova M."/>
            <person name="Sproer C."/>
            <person name="Bunk B."/>
            <person name="Blom J."/>
            <person name="Schwab C."/>
        </authorList>
    </citation>
    <scope>NUCLEOTIDE SEQUENCE</scope>
    <source>
        <strain evidence="4">I4/6O</strain>
    </source>
</reference>
<name>A0A9Q9D6J1_9LACT</name>
<dbReference type="EMBL" id="JAMWFV010000035">
    <property type="protein sequence ID" value="MDG6146229.1"/>
    <property type="molecule type" value="Genomic_DNA"/>
</dbReference>
<keyword evidence="1" id="KW-0472">Membrane</keyword>
<evidence type="ECO:0000313" key="5">
    <source>
        <dbReference type="Proteomes" id="UP001056730"/>
    </source>
</evidence>
<dbReference type="Proteomes" id="UP001153199">
    <property type="component" value="Unassembled WGS sequence"/>
</dbReference>
<keyword evidence="1" id="KW-0812">Transmembrane</keyword>
<dbReference type="EMBL" id="JAMWGI010000010">
    <property type="protein sequence ID" value="MDG6194443.1"/>
    <property type="molecule type" value="Genomic_DNA"/>
</dbReference>
<dbReference type="Proteomes" id="UP001153203">
    <property type="component" value="Unassembled WGS sequence"/>
</dbReference>
<evidence type="ECO:0000313" key="6">
    <source>
        <dbReference type="Proteomes" id="UP001153199"/>
    </source>
</evidence>
<evidence type="ECO:0000313" key="3">
    <source>
        <dbReference type="EMBL" id="MDG6194443.1"/>
    </source>
</evidence>
<feature type="transmembrane region" description="Helical" evidence="1">
    <location>
        <begin position="85"/>
        <end position="105"/>
    </location>
</feature>
<organism evidence="4 5">
    <name type="scientific">Lactococcus formosensis</name>
    <dbReference type="NCBI Taxonomy" id="1281486"/>
    <lineage>
        <taxon>Bacteria</taxon>
        <taxon>Bacillati</taxon>
        <taxon>Bacillota</taxon>
        <taxon>Bacilli</taxon>
        <taxon>Lactobacillales</taxon>
        <taxon>Streptococcaceae</taxon>
        <taxon>Lactococcus</taxon>
    </lineage>
</organism>
<dbReference type="EMBL" id="CP086395">
    <property type="protein sequence ID" value="USJ20245.1"/>
    <property type="molecule type" value="Genomic_DNA"/>
</dbReference>
<feature type="transmembrane region" description="Helical" evidence="1">
    <location>
        <begin position="6"/>
        <end position="24"/>
    </location>
</feature>
<keyword evidence="1" id="KW-1133">Transmembrane helix</keyword>
<evidence type="ECO:0000313" key="4">
    <source>
        <dbReference type="EMBL" id="USJ20245.1"/>
    </source>
</evidence>
<gene>
    <name evidence="4" type="ORF">LMK00_10655</name>
    <name evidence="3" type="ORF">NF708_10690</name>
    <name evidence="2" type="ORF">NF717_11315</name>
</gene>
<sequence length="112" mass="13348">MFYEHLDQSLLFVFFVITAIFYLVNRVYQDKKEKEYHNDDRWRMSKLKAKSVSIDYVNLVMVGLGLLFIGLPITFGISLQISVERLAAVTFNLLMLRSMIEYFALRYFDKRM</sequence>
<evidence type="ECO:0000313" key="2">
    <source>
        <dbReference type="EMBL" id="MDG6146229.1"/>
    </source>
</evidence>
<dbReference type="Proteomes" id="UP001056730">
    <property type="component" value="Chromosome"/>
</dbReference>
<evidence type="ECO:0000256" key="1">
    <source>
        <dbReference type="SAM" id="Phobius"/>
    </source>
</evidence>
<accession>A0A9Q9D6J1</accession>
<dbReference type="RefSeq" id="WP_252175438.1">
    <property type="nucleotide sequence ID" value="NZ_CP086395.1"/>
</dbReference>
<protein>
    <submittedName>
        <fullName evidence="4">Uncharacterized protein</fullName>
    </submittedName>
</protein>